<keyword evidence="11" id="KW-0472">Membrane</keyword>
<organism evidence="12 13">
    <name type="scientific">Agrocybe pediades</name>
    <dbReference type="NCBI Taxonomy" id="84607"/>
    <lineage>
        <taxon>Eukaryota</taxon>
        <taxon>Fungi</taxon>
        <taxon>Dikarya</taxon>
        <taxon>Basidiomycota</taxon>
        <taxon>Agaricomycotina</taxon>
        <taxon>Agaricomycetes</taxon>
        <taxon>Agaricomycetidae</taxon>
        <taxon>Agaricales</taxon>
        <taxon>Agaricineae</taxon>
        <taxon>Strophariaceae</taxon>
        <taxon>Agrocybe</taxon>
    </lineage>
</organism>
<keyword evidence="6 10" id="KW-0560">Oxidoreductase</keyword>
<evidence type="ECO:0000256" key="8">
    <source>
        <dbReference type="ARBA" id="ARBA00023033"/>
    </source>
</evidence>
<keyword evidence="8 10" id="KW-0503">Monooxygenase</keyword>
<dbReference type="GO" id="GO:0020037">
    <property type="term" value="F:heme binding"/>
    <property type="evidence" value="ECO:0007669"/>
    <property type="project" value="InterPro"/>
</dbReference>
<dbReference type="PANTHER" id="PTHR46300:SF1">
    <property type="entry name" value="P450, PUTATIVE (EUROFUNG)-RELATED"/>
    <property type="match status" value="1"/>
</dbReference>
<gene>
    <name evidence="12" type="ORF">D9613_012487</name>
</gene>
<keyword evidence="4 9" id="KW-0349">Heme</keyword>
<keyword evidence="5 9" id="KW-0479">Metal-binding</keyword>
<dbReference type="Gene3D" id="1.10.630.10">
    <property type="entry name" value="Cytochrome P450"/>
    <property type="match status" value="1"/>
</dbReference>
<dbReference type="EMBL" id="JAACJL010000034">
    <property type="protein sequence ID" value="KAF4615649.1"/>
    <property type="molecule type" value="Genomic_DNA"/>
</dbReference>
<evidence type="ECO:0000256" key="2">
    <source>
        <dbReference type="ARBA" id="ARBA00005179"/>
    </source>
</evidence>
<comment type="cofactor">
    <cofactor evidence="1 9">
        <name>heme</name>
        <dbReference type="ChEBI" id="CHEBI:30413"/>
    </cofactor>
</comment>
<comment type="pathway">
    <text evidence="2">Secondary metabolite biosynthesis.</text>
</comment>
<dbReference type="GO" id="GO:0004497">
    <property type="term" value="F:monooxygenase activity"/>
    <property type="evidence" value="ECO:0007669"/>
    <property type="project" value="UniProtKB-KW"/>
</dbReference>
<evidence type="ECO:0000256" key="4">
    <source>
        <dbReference type="ARBA" id="ARBA00022617"/>
    </source>
</evidence>
<dbReference type="AlphaFoldDB" id="A0A8H4QR21"/>
<dbReference type="InterPro" id="IPR017972">
    <property type="entry name" value="Cyt_P450_CS"/>
</dbReference>
<protein>
    <recommendedName>
        <fullName evidence="14">Cytochrome P450</fullName>
    </recommendedName>
</protein>
<reference evidence="12 13" key="1">
    <citation type="submission" date="2019-12" db="EMBL/GenBank/DDBJ databases">
        <authorList>
            <person name="Floudas D."/>
            <person name="Bentzer J."/>
            <person name="Ahren D."/>
            <person name="Johansson T."/>
            <person name="Persson P."/>
            <person name="Tunlid A."/>
        </authorList>
    </citation>
    <scope>NUCLEOTIDE SEQUENCE [LARGE SCALE GENOMIC DNA]</scope>
    <source>
        <strain evidence="12 13">CBS 102.39</strain>
    </source>
</reference>
<dbReference type="PROSITE" id="PS00086">
    <property type="entry name" value="CYTOCHROME_P450"/>
    <property type="match status" value="1"/>
</dbReference>
<dbReference type="InterPro" id="IPR002401">
    <property type="entry name" value="Cyt_P450_E_grp-I"/>
</dbReference>
<evidence type="ECO:0000256" key="10">
    <source>
        <dbReference type="RuleBase" id="RU000461"/>
    </source>
</evidence>
<dbReference type="GO" id="GO:0016705">
    <property type="term" value="F:oxidoreductase activity, acting on paired donors, with incorporation or reduction of molecular oxygen"/>
    <property type="evidence" value="ECO:0007669"/>
    <property type="project" value="InterPro"/>
</dbReference>
<dbReference type="Proteomes" id="UP000521872">
    <property type="component" value="Unassembled WGS sequence"/>
</dbReference>
<comment type="similarity">
    <text evidence="3 10">Belongs to the cytochrome P450 family.</text>
</comment>
<evidence type="ECO:0000256" key="6">
    <source>
        <dbReference type="ARBA" id="ARBA00023002"/>
    </source>
</evidence>
<dbReference type="InterPro" id="IPR001128">
    <property type="entry name" value="Cyt_P450"/>
</dbReference>
<keyword evidence="11" id="KW-0812">Transmembrane</keyword>
<proteinExistence type="inferred from homology"/>
<name>A0A8H4QR21_9AGAR</name>
<dbReference type="CDD" id="cd11065">
    <property type="entry name" value="CYP64-like"/>
    <property type="match status" value="1"/>
</dbReference>
<evidence type="ECO:0000313" key="12">
    <source>
        <dbReference type="EMBL" id="KAF4615649.1"/>
    </source>
</evidence>
<dbReference type="PANTHER" id="PTHR46300">
    <property type="entry name" value="P450, PUTATIVE (EUROFUNG)-RELATED-RELATED"/>
    <property type="match status" value="1"/>
</dbReference>
<dbReference type="InterPro" id="IPR036396">
    <property type="entry name" value="Cyt_P450_sf"/>
</dbReference>
<evidence type="ECO:0008006" key="14">
    <source>
        <dbReference type="Google" id="ProtNLM"/>
    </source>
</evidence>
<dbReference type="GO" id="GO:0005506">
    <property type="term" value="F:iron ion binding"/>
    <property type="evidence" value="ECO:0007669"/>
    <property type="project" value="InterPro"/>
</dbReference>
<keyword evidence="13" id="KW-1185">Reference proteome</keyword>
<sequence>MAFDTGLGSMASIFQFRAGSTTAMLFQTFTIFAVLVGFSRFLESAFRARKLPPGPPRLASLLMGMMPSSTPPWKALGALSRRYGPVTSLYRGSKLVVVLGTLKAATEFLEKKGGIYSSRPRNILVGEILSRNLRGVIMPYGKRWRNWRTLMQAGLGIESSNKYKTVQSFESSILLHDLLNEENPKRYSAHFRRFAISVVFCVGYGRRIKYLDDPLVVKNQNATECFTRLSAPGYLVESWPILLKLPRRLQWFAQDAYKQRELDKEMCVDIWNEVKKNVEAGTAMPSISKRALEKQDEFGLDDLELAYGVSAPFGAGVVTTLATLDFILVALLNYPDIMRKVQAEIDNIVGRSRLPDFCDMDSLPYTKAVILETMRWRPITPLGLAHASISDDEYDKGRYIPSGTTMIPNIYAMSNDEEMFPSPEQFKPERYLEVDKANPNSPNSTFFFGFGRRICPGRHVALNSLFIVLSRLLWTFDIVPSKDRQGNPIIPDVNAIEGSFALAPKPFSYSLQPRKDIDVKTIIQTEYEKAEDEATRWT</sequence>
<dbReference type="SUPFAM" id="SSF48264">
    <property type="entry name" value="Cytochrome P450"/>
    <property type="match status" value="1"/>
</dbReference>
<dbReference type="PRINTS" id="PR00463">
    <property type="entry name" value="EP450I"/>
</dbReference>
<dbReference type="PRINTS" id="PR00385">
    <property type="entry name" value="P450"/>
</dbReference>
<dbReference type="InterPro" id="IPR050364">
    <property type="entry name" value="Cytochrome_P450_fung"/>
</dbReference>
<evidence type="ECO:0000256" key="3">
    <source>
        <dbReference type="ARBA" id="ARBA00010617"/>
    </source>
</evidence>
<keyword evidence="7 9" id="KW-0408">Iron</keyword>
<evidence type="ECO:0000256" key="11">
    <source>
        <dbReference type="SAM" id="Phobius"/>
    </source>
</evidence>
<feature type="binding site" description="axial binding residue" evidence="9">
    <location>
        <position position="455"/>
    </location>
    <ligand>
        <name>heme</name>
        <dbReference type="ChEBI" id="CHEBI:30413"/>
    </ligand>
    <ligandPart>
        <name>Fe</name>
        <dbReference type="ChEBI" id="CHEBI:18248"/>
    </ligandPart>
</feature>
<keyword evidence="11" id="KW-1133">Transmembrane helix</keyword>
<dbReference type="Pfam" id="PF00067">
    <property type="entry name" value="p450"/>
    <property type="match status" value="1"/>
</dbReference>
<accession>A0A8H4QR21</accession>
<evidence type="ECO:0000256" key="5">
    <source>
        <dbReference type="ARBA" id="ARBA00022723"/>
    </source>
</evidence>
<evidence type="ECO:0000256" key="9">
    <source>
        <dbReference type="PIRSR" id="PIRSR602401-1"/>
    </source>
</evidence>
<evidence type="ECO:0000256" key="7">
    <source>
        <dbReference type="ARBA" id="ARBA00023004"/>
    </source>
</evidence>
<feature type="transmembrane region" description="Helical" evidence="11">
    <location>
        <begin position="24"/>
        <end position="42"/>
    </location>
</feature>
<evidence type="ECO:0000313" key="13">
    <source>
        <dbReference type="Proteomes" id="UP000521872"/>
    </source>
</evidence>
<evidence type="ECO:0000256" key="1">
    <source>
        <dbReference type="ARBA" id="ARBA00001971"/>
    </source>
</evidence>
<comment type="caution">
    <text evidence="12">The sequence shown here is derived from an EMBL/GenBank/DDBJ whole genome shotgun (WGS) entry which is preliminary data.</text>
</comment>